<feature type="region of interest" description="Disordered" evidence="1">
    <location>
        <begin position="91"/>
        <end position="149"/>
    </location>
</feature>
<organism evidence="2 3">
    <name type="scientific">Gonium pectorale</name>
    <name type="common">Green alga</name>
    <dbReference type="NCBI Taxonomy" id="33097"/>
    <lineage>
        <taxon>Eukaryota</taxon>
        <taxon>Viridiplantae</taxon>
        <taxon>Chlorophyta</taxon>
        <taxon>core chlorophytes</taxon>
        <taxon>Chlorophyceae</taxon>
        <taxon>CS clade</taxon>
        <taxon>Chlamydomonadales</taxon>
        <taxon>Volvocaceae</taxon>
        <taxon>Gonium</taxon>
    </lineage>
</organism>
<name>A0A150FZ72_GONPE</name>
<reference evidence="3" key="1">
    <citation type="journal article" date="2016" name="Nat. Commun.">
        <title>The Gonium pectorale genome demonstrates co-option of cell cycle regulation during the evolution of multicellularity.</title>
        <authorList>
            <person name="Hanschen E.R."/>
            <person name="Marriage T.N."/>
            <person name="Ferris P.J."/>
            <person name="Hamaji T."/>
            <person name="Toyoda A."/>
            <person name="Fujiyama A."/>
            <person name="Neme R."/>
            <person name="Noguchi H."/>
            <person name="Minakuchi Y."/>
            <person name="Suzuki M."/>
            <person name="Kawai-Toyooka H."/>
            <person name="Smith D.R."/>
            <person name="Sparks H."/>
            <person name="Anderson J."/>
            <person name="Bakaric R."/>
            <person name="Luria V."/>
            <person name="Karger A."/>
            <person name="Kirschner M.W."/>
            <person name="Durand P.M."/>
            <person name="Michod R.E."/>
            <person name="Nozaki H."/>
            <person name="Olson B.J."/>
        </authorList>
    </citation>
    <scope>NUCLEOTIDE SEQUENCE [LARGE SCALE GENOMIC DNA]</scope>
    <source>
        <strain evidence="3">NIES-2863</strain>
    </source>
</reference>
<sequence>MAHASASQDRDAWYTFATAVFASYTRADVPALAAMTPRQRYLTFVHAVRSSPDGDRYFRHIVRRTLVNMEQRSESVARNRLVWRVRRKQLREAGQAGHEADDDGSSDEGGGETEPGTGDLGDDRGGAEALGGRRTLDDGGFEPLEGFGPTPLVVDAGEAVEMLAALAGDGSTASERFCAGAAAALQPPLPRAAGAAAPPCGWHKRADGAPHAEALKQMVERAKLWQPGVEPVPSAAARATGAGGRLVLERGPDGRAIGTRLFWRSVDVSATTASNNEVSDELQPPGQCPPYIQLPQPPSVTDTIDLFTLSLDQAVAFTLMARAFHTDRDAKATDKRDTVTMPLWLLLTGGPGTGKSQAVKALAWYVFQHDMPGWLVACAYTWRAAINIATPAQRALSTHSTFGLSARGQEGDKRHGSSARAQAQVRRNLASDLVFVDEMSFMGQAHLGACNAAASAYCQRRAHIDPAADGLMKGRHVVMSGDPPQHGPVGSKPLHYAAHLRLKSATASANDPITRDAYANFKMSASRQLPKSMLHGLELVDQLLGDDAHAIVLGRQQRQSNDADGRALADMVKCFATPGTTVETVQQHVLTLQGKVADLASMVNMGPYGPRVVTTRNQARHPLNGSLLMHQARRQGKRVMRFRALDSLFNEGRLGKTETGRPAGGHLAYHASQLPVEALGDLLPDILYFEGAIYTLQENANPDAGHCRNSTVVATGILLDPREPPDTGSGEVWDLEYLPLAVFVRPESVRLDNLAPGVFPDSSIPIVPTTSAGVQLSFPEGVDLGDGRGTVTSVKLRRTNLPLSDGYVVTDYFAQGLSFGNEPWVVDLTPAPSNTCAPSIKQAAVYVMLSRFRSLATVRLLRPLFREGPASPQQVGLPSFDETVKAFHAATSLAPDLVAFLCHIELRAKASRLALADLRAELCTRHGLQAEPEDASEQRIAAYRQPDWLFITDSQDVGFLATARRSDLDAFLQAMDTCSSPTQLMATLSNDLIPWQHELVARWQLTDLWFGRMLTDNTINAYVLALRARDRMALQQPGPSNRAPAPPVLYLTSHFYGVLVPDGGYTYARVLLEG</sequence>
<evidence type="ECO:0008006" key="4">
    <source>
        <dbReference type="Google" id="ProtNLM"/>
    </source>
</evidence>
<feature type="compositionally biased region" description="Acidic residues" evidence="1">
    <location>
        <begin position="100"/>
        <end position="111"/>
    </location>
</feature>
<evidence type="ECO:0000313" key="2">
    <source>
        <dbReference type="EMBL" id="KXZ42505.1"/>
    </source>
</evidence>
<comment type="caution">
    <text evidence="2">The sequence shown here is derived from an EMBL/GenBank/DDBJ whole genome shotgun (WGS) entry which is preliminary data.</text>
</comment>
<evidence type="ECO:0000256" key="1">
    <source>
        <dbReference type="SAM" id="MobiDB-lite"/>
    </source>
</evidence>
<evidence type="ECO:0000313" key="3">
    <source>
        <dbReference type="Proteomes" id="UP000075714"/>
    </source>
</evidence>
<dbReference type="Gene3D" id="3.40.50.300">
    <property type="entry name" value="P-loop containing nucleotide triphosphate hydrolases"/>
    <property type="match status" value="1"/>
</dbReference>
<dbReference type="AlphaFoldDB" id="A0A150FZ72"/>
<dbReference type="Pfam" id="PF13245">
    <property type="entry name" value="AAA_19"/>
    <property type="match status" value="1"/>
</dbReference>
<dbReference type="OrthoDB" id="2986975at2759"/>
<accession>A0A150FZ72</accession>
<protein>
    <recommendedName>
        <fullName evidence="4">ATP-dependent DNA helicase</fullName>
    </recommendedName>
</protein>
<dbReference type="EMBL" id="LSYV01000140">
    <property type="protein sequence ID" value="KXZ42505.1"/>
    <property type="molecule type" value="Genomic_DNA"/>
</dbReference>
<keyword evidence="3" id="KW-1185">Reference proteome</keyword>
<dbReference type="SUPFAM" id="SSF52540">
    <property type="entry name" value="P-loop containing nucleoside triphosphate hydrolases"/>
    <property type="match status" value="1"/>
</dbReference>
<gene>
    <name evidence="2" type="ORF">GPECTOR_140g681</name>
</gene>
<proteinExistence type="predicted"/>
<dbReference type="Proteomes" id="UP000075714">
    <property type="component" value="Unassembled WGS sequence"/>
</dbReference>
<dbReference type="InterPro" id="IPR027417">
    <property type="entry name" value="P-loop_NTPase"/>
</dbReference>